<dbReference type="EMBL" id="ATFF01000006">
    <property type="protein sequence ID" value="EPF30597.1"/>
    <property type="molecule type" value="Genomic_DNA"/>
</dbReference>
<dbReference type="AlphaFoldDB" id="S3KEF7"/>
<keyword evidence="14" id="KW-1185">Reference proteome</keyword>
<feature type="region of interest" description="Disordered" evidence="11">
    <location>
        <begin position="102"/>
        <end position="133"/>
    </location>
</feature>
<dbReference type="PANTHER" id="PTHR33909">
    <property type="entry name" value="SEC TRANSLOCON ACCESSORY COMPLEX SUBUNIT YAJC"/>
    <property type="match status" value="1"/>
</dbReference>
<dbReference type="Proteomes" id="UP000014541">
    <property type="component" value="Unassembled WGS sequence"/>
</dbReference>
<keyword evidence="6 12" id="KW-0812">Transmembrane</keyword>
<evidence type="ECO:0000256" key="10">
    <source>
        <dbReference type="ARBA" id="ARBA00023136"/>
    </source>
</evidence>
<protein>
    <recommendedName>
        <fullName evidence="3">Sec translocon accessory complex subunit YajC</fullName>
    </recommendedName>
</protein>
<sequence length="133" mass="14612">MYIVPVLQAAAQQGGILGMVLPIALIFVIFYVFIIRPQNKKQKETQKMIDALKKGDKVVTIGGIHGVISSVKDQTVIVKVDDDAKIEFTRSAVASVIVDKPAKEEEKPAEKSSFFSRFKKSDDGETKTDSAKN</sequence>
<keyword evidence="5" id="KW-1003">Cell membrane</keyword>
<dbReference type="PRINTS" id="PR01853">
    <property type="entry name" value="YAJCTRNLCASE"/>
</dbReference>
<dbReference type="eggNOG" id="COG1862">
    <property type="taxonomic scope" value="Bacteria"/>
</dbReference>
<proteinExistence type="inferred from homology"/>
<dbReference type="RefSeq" id="WP_016525208.1">
    <property type="nucleotide sequence ID" value="NZ_KE332518.1"/>
</dbReference>
<dbReference type="PATRIC" id="fig|1125699.3.peg.934"/>
<evidence type="ECO:0000256" key="1">
    <source>
        <dbReference type="ARBA" id="ARBA00004162"/>
    </source>
</evidence>
<evidence type="ECO:0000256" key="6">
    <source>
        <dbReference type="ARBA" id="ARBA00022692"/>
    </source>
</evidence>
<dbReference type="OrthoDB" id="9800132at2"/>
<evidence type="ECO:0000256" key="8">
    <source>
        <dbReference type="ARBA" id="ARBA00022989"/>
    </source>
</evidence>
<keyword evidence="4" id="KW-0813">Transport</keyword>
<evidence type="ECO:0000256" key="3">
    <source>
        <dbReference type="ARBA" id="ARBA00014962"/>
    </source>
</evidence>
<evidence type="ECO:0000313" key="14">
    <source>
        <dbReference type="Proteomes" id="UP000014541"/>
    </source>
</evidence>
<evidence type="ECO:0000256" key="5">
    <source>
        <dbReference type="ARBA" id="ARBA00022475"/>
    </source>
</evidence>
<dbReference type="GO" id="GO:0005886">
    <property type="term" value="C:plasma membrane"/>
    <property type="evidence" value="ECO:0007669"/>
    <property type="project" value="UniProtKB-SubCell"/>
</dbReference>
<evidence type="ECO:0000256" key="2">
    <source>
        <dbReference type="ARBA" id="ARBA00006742"/>
    </source>
</evidence>
<dbReference type="HOGENOM" id="CLU_116157_1_1_12"/>
<keyword evidence="7" id="KW-0653">Protein transport</keyword>
<accession>S3KEF7</accession>
<feature type="transmembrane region" description="Helical" evidence="12">
    <location>
        <begin position="15"/>
        <end position="34"/>
    </location>
</feature>
<keyword evidence="9" id="KW-0811">Translocation</keyword>
<keyword evidence="8 12" id="KW-1133">Transmembrane helix</keyword>
<feature type="compositionally biased region" description="Basic and acidic residues" evidence="11">
    <location>
        <begin position="119"/>
        <end position="133"/>
    </location>
</feature>
<dbReference type="PANTHER" id="PTHR33909:SF1">
    <property type="entry name" value="SEC TRANSLOCON ACCESSORY COMPLEX SUBUNIT YAJC"/>
    <property type="match status" value="1"/>
</dbReference>
<dbReference type="Pfam" id="PF02699">
    <property type="entry name" value="YajC"/>
    <property type="match status" value="1"/>
</dbReference>
<gene>
    <name evidence="13" type="ORF">HMPREF9194_00914</name>
</gene>
<evidence type="ECO:0000256" key="9">
    <source>
        <dbReference type="ARBA" id="ARBA00023010"/>
    </source>
</evidence>
<reference evidence="13 14" key="1">
    <citation type="submission" date="2013-04" db="EMBL/GenBank/DDBJ databases">
        <title>The Genome Sequence of Treponema maltophilum ATCC 51939.</title>
        <authorList>
            <consortium name="The Broad Institute Genomics Platform"/>
            <person name="Earl A."/>
            <person name="Ward D."/>
            <person name="Feldgarden M."/>
            <person name="Gevers D."/>
            <person name="Leonetti C."/>
            <person name="Blanton J.M."/>
            <person name="Dewhirst F.E."/>
            <person name="Izard J."/>
            <person name="Walker B."/>
            <person name="Young S."/>
            <person name="Zeng Q."/>
            <person name="Gargeya S."/>
            <person name="Fitzgerald M."/>
            <person name="Haas B."/>
            <person name="Abouelleil A."/>
            <person name="Allen A.W."/>
            <person name="Alvarado L."/>
            <person name="Arachchi H.M."/>
            <person name="Berlin A.M."/>
            <person name="Chapman S.B."/>
            <person name="Gainer-Dewar J."/>
            <person name="Goldberg J."/>
            <person name="Griggs A."/>
            <person name="Gujja S."/>
            <person name="Hansen M."/>
            <person name="Howarth C."/>
            <person name="Imamovic A."/>
            <person name="Ireland A."/>
            <person name="Larimer J."/>
            <person name="McCowan C."/>
            <person name="Murphy C."/>
            <person name="Pearson M."/>
            <person name="Poon T.W."/>
            <person name="Priest M."/>
            <person name="Roberts A."/>
            <person name="Saif S."/>
            <person name="Shea T."/>
            <person name="Sisk P."/>
            <person name="Sykes S."/>
            <person name="Wortman J."/>
            <person name="Nusbaum C."/>
            <person name="Birren B."/>
        </authorList>
    </citation>
    <scope>NUCLEOTIDE SEQUENCE [LARGE SCALE GENOMIC DNA]</scope>
    <source>
        <strain evidence="13 14">ATCC 51939</strain>
    </source>
</reference>
<dbReference type="GO" id="GO:0015031">
    <property type="term" value="P:protein transport"/>
    <property type="evidence" value="ECO:0007669"/>
    <property type="project" value="UniProtKB-KW"/>
</dbReference>
<dbReference type="NCBIfam" id="TIGR00739">
    <property type="entry name" value="yajC"/>
    <property type="match status" value="1"/>
</dbReference>
<evidence type="ECO:0000256" key="11">
    <source>
        <dbReference type="SAM" id="MobiDB-lite"/>
    </source>
</evidence>
<evidence type="ECO:0000256" key="4">
    <source>
        <dbReference type="ARBA" id="ARBA00022448"/>
    </source>
</evidence>
<organism evidence="13 14">
    <name type="scientific">Treponema maltophilum ATCC 51939</name>
    <dbReference type="NCBI Taxonomy" id="1125699"/>
    <lineage>
        <taxon>Bacteria</taxon>
        <taxon>Pseudomonadati</taxon>
        <taxon>Spirochaetota</taxon>
        <taxon>Spirochaetia</taxon>
        <taxon>Spirochaetales</taxon>
        <taxon>Treponemataceae</taxon>
        <taxon>Treponema</taxon>
    </lineage>
</organism>
<keyword evidence="10 12" id="KW-0472">Membrane</keyword>
<evidence type="ECO:0000256" key="7">
    <source>
        <dbReference type="ARBA" id="ARBA00022927"/>
    </source>
</evidence>
<dbReference type="InterPro" id="IPR003849">
    <property type="entry name" value="Preprotein_translocase_YajC"/>
</dbReference>
<evidence type="ECO:0000256" key="12">
    <source>
        <dbReference type="SAM" id="Phobius"/>
    </source>
</evidence>
<comment type="subcellular location">
    <subcellularLocation>
        <location evidence="1">Cell membrane</location>
        <topology evidence="1">Single-pass membrane protein</topology>
    </subcellularLocation>
</comment>
<evidence type="ECO:0000313" key="13">
    <source>
        <dbReference type="EMBL" id="EPF30597.1"/>
    </source>
</evidence>
<comment type="similarity">
    <text evidence="2">Belongs to the YajC family.</text>
</comment>
<comment type="caution">
    <text evidence="13">The sequence shown here is derived from an EMBL/GenBank/DDBJ whole genome shotgun (WGS) entry which is preliminary data.</text>
</comment>
<name>S3KEF7_TREMA</name>
<dbReference type="STRING" id="1125699.HMPREF9194_00914"/>
<dbReference type="SMART" id="SM01323">
    <property type="entry name" value="YajC"/>
    <property type="match status" value="1"/>
</dbReference>